<keyword evidence="6 9" id="KW-0812">Transmembrane</keyword>
<proteinExistence type="inferred from homology"/>
<name>D6Z1H8_DESAT</name>
<organism evidence="12 13">
    <name type="scientific">Desulfurivibrio alkaliphilus (strain DSM 19089 / UNIQEM U267 / AHT2)</name>
    <dbReference type="NCBI Taxonomy" id="589865"/>
    <lineage>
        <taxon>Bacteria</taxon>
        <taxon>Pseudomonadati</taxon>
        <taxon>Thermodesulfobacteriota</taxon>
        <taxon>Desulfobulbia</taxon>
        <taxon>Desulfobulbales</taxon>
        <taxon>Desulfobulbaceae</taxon>
        <taxon>Desulfurivibrio</taxon>
    </lineage>
</organism>
<keyword evidence="4 10" id="KW-1003">Cell membrane</keyword>
<sequence>MPRFNHRLEQLFAATVTSLTVAALLTLLFIIGFILKESLLIFQQVAPLDFLFGREWRPLSPQVRLGLWPFLTASLAVTALALLLALPVAIGAALFLAFRCPPRLRRSLLGLINLLAGIPSVIYGFIGIMVLLPLFERWFGMSSGDSLLAGGIVLAVMILPFIIATSSESMAAAARGHLQASRSLGVSQGYMLRNLVLPAARFGILAGSILGVSRAMGETMAVMMVVGNSPLPPTALLERVQPIPSLIALEIGSAPLGSLHYHALFGAALVLLLMLLAINLFFYFLRQRLSG</sequence>
<dbReference type="InterPro" id="IPR051124">
    <property type="entry name" value="Phosphate_Transport_Permease"/>
</dbReference>
<evidence type="ECO:0000256" key="9">
    <source>
        <dbReference type="RuleBase" id="RU363032"/>
    </source>
</evidence>
<dbReference type="OrthoDB" id="9785113at2"/>
<evidence type="ECO:0000256" key="10">
    <source>
        <dbReference type="RuleBase" id="RU363054"/>
    </source>
</evidence>
<evidence type="ECO:0000256" key="4">
    <source>
        <dbReference type="ARBA" id="ARBA00022475"/>
    </source>
</evidence>
<feature type="transmembrane region" description="Helical" evidence="9">
    <location>
        <begin position="67"/>
        <end position="96"/>
    </location>
</feature>
<dbReference type="eggNOG" id="COG0573">
    <property type="taxonomic scope" value="Bacteria"/>
</dbReference>
<dbReference type="InterPro" id="IPR035906">
    <property type="entry name" value="MetI-like_sf"/>
</dbReference>
<keyword evidence="3 9" id="KW-0813">Transport</keyword>
<dbReference type="Proteomes" id="UP000001508">
    <property type="component" value="Chromosome"/>
</dbReference>
<dbReference type="Pfam" id="PF00528">
    <property type="entry name" value="BPD_transp_1"/>
    <property type="match status" value="1"/>
</dbReference>
<dbReference type="STRING" id="589865.DaAHT2_2652"/>
<dbReference type="RefSeq" id="WP_013164817.1">
    <property type="nucleotide sequence ID" value="NC_014216.1"/>
</dbReference>
<dbReference type="InterPro" id="IPR011864">
    <property type="entry name" value="Phosphate_PstC"/>
</dbReference>
<comment type="subcellular location">
    <subcellularLocation>
        <location evidence="1 9">Cell membrane</location>
        <topology evidence="1 9">Multi-pass membrane protein</topology>
    </subcellularLocation>
</comment>
<accession>D6Z1H8</accession>
<protein>
    <recommendedName>
        <fullName evidence="10">Phosphate transport system permease protein</fullName>
    </recommendedName>
</protein>
<dbReference type="HOGENOM" id="CLU_033621_1_0_7"/>
<dbReference type="GO" id="GO:0006817">
    <property type="term" value="P:phosphate ion transport"/>
    <property type="evidence" value="ECO:0007669"/>
    <property type="project" value="UniProtKB-KW"/>
</dbReference>
<dbReference type="CDD" id="cd06261">
    <property type="entry name" value="TM_PBP2"/>
    <property type="match status" value="1"/>
</dbReference>
<dbReference type="EMBL" id="CP001940">
    <property type="protein sequence ID" value="ADH87312.1"/>
    <property type="molecule type" value="Genomic_DNA"/>
</dbReference>
<evidence type="ECO:0000259" key="11">
    <source>
        <dbReference type="PROSITE" id="PS50928"/>
    </source>
</evidence>
<dbReference type="NCBIfam" id="TIGR02138">
    <property type="entry name" value="phosphate_pstC"/>
    <property type="match status" value="1"/>
</dbReference>
<evidence type="ECO:0000256" key="2">
    <source>
        <dbReference type="ARBA" id="ARBA00007069"/>
    </source>
</evidence>
<dbReference type="SUPFAM" id="SSF161098">
    <property type="entry name" value="MetI-like"/>
    <property type="match status" value="1"/>
</dbReference>
<evidence type="ECO:0000256" key="5">
    <source>
        <dbReference type="ARBA" id="ARBA00022592"/>
    </source>
</evidence>
<dbReference type="Gene3D" id="1.10.3720.10">
    <property type="entry name" value="MetI-like"/>
    <property type="match status" value="1"/>
</dbReference>
<evidence type="ECO:0000256" key="8">
    <source>
        <dbReference type="ARBA" id="ARBA00023136"/>
    </source>
</evidence>
<dbReference type="InterPro" id="IPR000515">
    <property type="entry name" value="MetI-like"/>
</dbReference>
<feature type="transmembrane region" description="Helical" evidence="9">
    <location>
        <begin position="12"/>
        <end position="35"/>
    </location>
</feature>
<dbReference type="KEGG" id="dak:DaAHT2_2652"/>
<keyword evidence="13" id="KW-1185">Reference proteome</keyword>
<dbReference type="PANTHER" id="PTHR30425:SF1">
    <property type="entry name" value="PHOSPHATE TRANSPORT SYSTEM PERMEASE PROTEIN PSTC"/>
    <property type="match status" value="1"/>
</dbReference>
<dbReference type="InParanoid" id="D6Z1H8"/>
<feature type="transmembrane region" description="Helical" evidence="9">
    <location>
        <begin position="147"/>
        <end position="174"/>
    </location>
</feature>
<comment type="function">
    <text evidence="10">Part of the binding-protein-dependent transport system for phosphate; probably responsible for the translocation of the substrate across the membrane.</text>
</comment>
<dbReference type="GO" id="GO:0005886">
    <property type="term" value="C:plasma membrane"/>
    <property type="evidence" value="ECO:0007669"/>
    <property type="project" value="UniProtKB-SubCell"/>
</dbReference>
<keyword evidence="7 9" id="KW-1133">Transmembrane helix</keyword>
<feature type="transmembrane region" description="Helical" evidence="9">
    <location>
        <begin position="108"/>
        <end position="135"/>
    </location>
</feature>
<dbReference type="PANTHER" id="PTHR30425">
    <property type="entry name" value="PHOSPHATE TRANSPORT SYSTEM PERMEASE PROTEIN PST"/>
    <property type="match status" value="1"/>
</dbReference>
<keyword evidence="8 9" id="KW-0472">Membrane</keyword>
<evidence type="ECO:0000256" key="7">
    <source>
        <dbReference type="ARBA" id="ARBA00022989"/>
    </source>
</evidence>
<evidence type="ECO:0000313" key="12">
    <source>
        <dbReference type="EMBL" id="ADH87312.1"/>
    </source>
</evidence>
<dbReference type="GO" id="GO:0005315">
    <property type="term" value="F:phosphate transmembrane transporter activity"/>
    <property type="evidence" value="ECO:0007669"/>
    <property type="project" value="InterPro"/>
</dbReference>
<evidence type="ECO:0000256" key="6">
    <source>
        <dbReference type="ARBA" id="ARBA00022692"/>
    </source>
</evidence>
<feature type="transmembrane region" description="Helical" evidence="9">
    <location>
        <begin position="263"/>
        <end position="285"/>
    </location>
</feature>
<feature type="transmembrane region" description="Helical" evidence="9">
    <location>
        <begin position="195"/>
        <end position="216"/>
    </location>
</feature>
<evidence type="ECO:0000256" key="3">
    <source>
        <dbReference type="ARBA" id="ARBA00022448"/>
    </source>
</evidence>
<dbReference type="PROSITE" id="PS50928">
    <property type="entry name" value="ABC_TM1"/>
    <property type="match status" value="1"/>
</dbReference>
<reference evidence="13" key="1">
    <citation type="submission" date="2010-02" db="EMBL/GenBank/DDBJ databases">
        <title>Complete sequence of Desulfurivibrio alkaliphilus AHT2.</title>
        <authorList>
            <consortium name="US DOE Joint Genome Institute"/>
            <person name="Pitluck S."/>
            <person name="Chertkov O."/>
            <person name="Detter J.C."/>
            <person name="Han C."/>
            <person name="Tapia R."/>
            <person name="Larimer F."/>
            <person name="Land M."/>
            <person name="Hauser L."/>
            <person name="Kyrpides N."/>
            <person name="Mikhailova N."/>
            <person name="Sorokin D.Y."/>
            <person name="Muyzer G."/>
            <person name="Woyke T."/>
        </authorList>
    </citation>
    <scope>NUCLEOTIDE SEQUENCE [LARGE SCALE GENOMIC DNA]</scope>
    <source>
        <strain evidence="13">DSM 19089 / UNIQEM U267 / AHT2</strain>
    </source>
</reference>
<dbReference type="AlphaFoldDB" id="D6Z1H8"/>
<evidence type="ECO:0000256" key="1">
    <source>
        <dbReference type="ARBA" id="ARBA00004651"/>
    </source>
</evidence>
<feature type="domain" description="ABC transmembrane type-1" evidence="11">
    <location>
        <begin position="71"/>
        <end position="282"/>
    </location>
</feature>
<comment type="similarity">
    <text evidence="2 10">Belongs to the binding-protein-dependent transport system permease family. CysTW subfamily.</text>
</comment>
<evidence type="ECO:0000313" key="13">
    <source>
        <dbReference type="Proteomes" id="UP000001508"/>
    </source>
</evidence>
<keyword evidence="5 10" id="KW-0592">Phosphate transport</keyword>
<gene>
    <name evidence="12" type="ordered locus">DaAHT2_2652</name>
</gene>